<dbReference type="PANTHER" id="PTHR21666:SF270">
    <property type="entry name" value="MUREIN HYDROLASE ACTIVATOR ENVC"/>
    <property type="match status" value="1"/>
</dbReference>
<dbReference type="Gene3D" id="2.70.70.10">
    <property type="entry name" value="Glucose Permease (Domain IIA)"/>
    <property type="match status" value="1"/>
</dbReference>
<feature type="domain" description="M23ase beta-sheet core" evidence="1">
    <location>
        <begin position="112"/>
        <end position="180"/>
    </location>
</feature>
<keyword evidence="3" id="KW-1185">Reference proteome</keyword>
<accession>A0A7W7H4D9</accession>
<proteinExistence type="predicted"/>
<comment type="caution">
    <text evidence="2">The sequence shown here is derived from an EMBL/GenBank/DDBJ whole genome shotgun (WGS) entry which is preliminary data.</text>
</comment>
<sequence>MPIVLRLPFRGTWLVENSPARRVPSHGTAAFGASHAIDFVAVRDRRTAPVRDWRSVLGVEPVDRFYGFDQEILAPAGGRVRAAEDGVPDLVARRSLVSRAGYALTQAARARAGARGLAGNHVIIELAEGGFLVVAHLRQGTVAVRPGESVAAGQVLGRCGNSGNSTQPHVHVQVMDRADPFTAAGVPILFRDFRIHGRDGAAETVGFGVPDTGDVVEPVGGHGAHRVPESL</sequence>
<organism evidence="2 3">
    <name type="scientific">Actinoplanes octamycinicus</name>
    <dbReference type="NCBI Taxonomy" id="135948"/>
    <lineage>
        <taxon>Bacteria</taxon>
        <taxon>Bacillati</taxon>
        <taxon>Actinomycetota</taxon>
        <taxon>Actinomycetes</taxon>
        <taxon>Micromonosporales</taxon>
        <taxon>Micromonosporaceae</taxon>
        <taxon>Actinoplanes</taxon>
    </lineage>
</organism>
<protein>
    <submittedName>
        <fullName evidence="2">Murein DD-endopeptidase MepM/ murein hydrolase activator NlpD</fullName>
    </submittedName>
</protein>
<dbReference type="CDD" id="cd12797">
    <property type="entry name" value="M23_peptidase"/>
    <property type="match status" value="1"/>
</dbReference>
<dbReference type="Proteomes" id="UP000546162">
    <property type="component" value="Unassembled WGS sequence"/>
</dbReference>
<name>A0A7W7H4D9_9ACTN</name>
<dbReference type="EMBL" id="JACHNB010000001">
    <property type="protein sequence ID" value="MBB4743800.1"/>
    <property type="molecule type" value="Genomic_DNA"/>
</dbReference>
<dbReference type="InterPro" id="IPR016047">
    <property type="entry name" value="M23ase_b-sheet_dom"/>
</dbReference>
<evidence type="ECO:0000313" key="2">
    <source>
        <dbReference type="EMBL" id="MBB4743800.1"/>
    </source>
</evidence>
<reference evidence="2 3" key="1">
    <citation type="submission" date="2020-08" db="EMBL/GenBank/DDBJ databases">
        <title>Sequencing the genomes of 1000 actinobacteria strains.</title>
        <authorList>
            <person name="Klenk H.-P."/>
        </authorList>
    </citation>
    <scope>NUCLEOTIDE SEQUENCE [LARGE SCALE GENOMIC DNA]</scope>
    <source>
        <strain evidence="2 3">DSM 45809</strain>
    </source>
</reference>
<dbReference type="PANTHER" id="PTHR21666">
    <property type="entry name" value="PEPTIDASE-RELATED"/>
    <property type="match status" value="1"/>
</dbReference>
<dbReference type="GO" id="GO:0004222">
    <property type="term" value="F:metalloendopeptidase activity"/>
    <property type="evidence" value="ECO:0007669"/>
    <property type="project" value="TreeGrafter"/>
</dbReference>
<dbReference type="RefSeq" id="WP_185044048.1">
    <property type="nucleotide sequence ID" value="NZ_BAABFG010000005.1"/>
</dbReference>
<gene>
    <name evidence="2" type="ORF">BJY16_007259</name>
</gene>
<evidence type="ECO:0000313" key="3">
    <source>
        <dbReference type="Proteomes" id="UP000546162"/>
    </source>
</evidence>
<dbReference type="Pfam" id="PF01551">
    <property type="entry name" value="Peptidase_M23"/>
    <property type="match status" value="1"/>
</dbReference>
<dbReference type="SUPFAM" id="SSF51261">
    <property type="entry name" value="Duplicated hybrid motif"/>
    <property type="match status" value="1"/>
</dbReference>
<keyword evidence="2" id="KW-0378">Hydrolase</keyword>
<dbReference type="AlphaFoldDB" id="A0A7W7H4D9"/>
<dbReference type="InterPro" id="IPR011055">
    <property type="entry name" value="Dup_hybrid_motif"/>
</dbReference>
<evidence type="ECO:0000259" key="1">
    <source>
        <dbReference type="Pfam" id="PF01551"/>
    </source>
</evidence>
<dbReference type="InterPro" id="IPR050570">
    <property type="entry name" value="Cell_wall_metabolism_enzyme"/>
</dbReference>